<dbReference type="OrthoDB" id="5573484at2"/>
<dbReference type="EMBL" id="CP003273">
    <property type="protein sequence ID" value="AGL03951.1"/>
    <property type="molecule type" value="Genomic_DNA"/>
</dbReference>
<dbReference type="AlphaFoldDB" id="R4KWE7"/>
<proteinExistence type="predicted"/>
<name>R4KWE7_9FIRM</name>
<evidence type="ECO:0000313" key="1">
    <source>
        <dbReference type="EMBL" id="AGL03951.1"/>
    </source>
</evidence>
<dbReference type="Proteomes" id="UP000013520">
    <property type="component" value="Chromosome"/>
</dbReference>
<dbReference type="HOGENOM" id="CLU_569536_0_0_9"/>
<keyword evidence="2" id="KW-1185">Reference proteome</keyword>
<dbReference type="eggNOG" id="COG0726">
    <property type="taxonomic scope" value="Bacteria"/>
</dbReference>
<evidence type="ECO:0000313" key="2">
    <source>
        <dbReference type="Proteomes" id="UP000013520"/>
    </source>
</evidence>
<sequence length="479" mass="55203">MKTVEANYLWQQILQHTMRFFTQEAVDMLKKVNIRFLPYAEAVHIREPLIAVPLDIDTSIYPEAPYKVLFNGTELTLWNPLPRPRGDGWNCLPNADAPVWYRHDQGTLIPAWNIFANLFDLLTLREEREKPLRDVHGRFIGSMSPRRKVNLLEVPAFNEGVAILVAACSGLYKQNLPRFDLNGLVQPPVVILSHDNDNLRGNDMWTQSVRFVRIFQPLISFKVPRLVNLWWILRNTVYPKAYYLENITGMVDVEKMFGYTSSFYFLNGSGGRFGARSGSALIPEAMRQIPRDWVVGIHYNYDTLLNAEKLTSQLTELSSYFDRPIVSGRAHYLRFDPEKSFSFLASMGIYCDESVGYPDYIGYRCGIAGPFQPYDHLSGQALPLWEMPLIIIENTLINQYPREPVKVFHRLLYHISRIGGAISLLFHPGLFFNPEFPETRGIYRRILRVACQLEARGKPAVSLLPLQIQNMDLTHKYNL</sequence>
<organism evidence="1 2">
    <name type="scientific">Desulfoscipio gibsoniae DSM 7213</name>
    <dbReference type="NCBI Taxonomy" id="767817"/>
    <lineage>
        <taxon>Bacteria</taxon>
        <taxon>Bacillati</taxon>
        <taxon>Bacillota</taxon>
        <taxon>Clostridia</taxon>
        <taxon>Eubacteriales</taxon>
        <taxon>Desulfallaceae</taxon>
        <taxon>Desulfoscipio</taxon>
    </lineage>
</organism>
<protein>
    <submittedName>
        <fullName evidence="1">Uncharacterized protein</fullName>
    </submittedName>
</protein>
<dbReference type="Gene3D" id="3.20.20.370">
    <property type="entry name" value="Glycoside hydrolase/deacetylase"/>
    <property type="match status" value="1"/>
</dbReference>
<gene>
    <name evidence="1" type="ORF">Desgi_4730</name>
</gene>
<reference evidence="1 2" key="1">
    <citation type="submission" date="2012-01" db="EMBL/GenBank/DDBJ databases">
        <title>Complete sequence of Desulfotomaculum gibsoniae DSM 7213.</title>
        <authorList>
            <consortium name="US DOE Joint Genome Institute"/>
            <person name="Lucas S."/>
            <person name="Han J."/>
            <person name="Lapidus A."/>
            <person name="Cheng J.-F."/>
            <person name="Goodwin L."/>
            <person name="Pitluck S."/>
            <person name="Peters L."/>
            <person name="Ovchinnikova G."/>
            <person name="Teshima H."/>
            <person name="Detter J.C."/>
            <person name="Han C."/>
            <person name="Tapia R."/>
            <person name="Land M."/>
            <person name="Hauser L."/>
            <person name="Kyrpides N."/>
            <person name="Ivanova N."/>
            <person name="Pagani I."/>
            <person name="Parshina S."/>
            <person name="Plugge C."/>
            <person name="Muyzer G."/>
            <person name="Kuever J."/>
            <person name="Ivanova A."/>
            <person name="Nazina T."/>
            <person name="Klenk H.-P."/>
            <person name="Brambilla E."/>
            <person name="Spring S."/>
            <person name="Stams A.F."/>
            <person name="Woyke T."/>
        </authorList>
    </citation>
    <scope>NUCLEOTIDE SEQUENCE [LARGE SCALE GENOMIC DNA]</scope>
    <source>
        <strain evidence="1 2">DSM 7213</strain>
    </source>
</reference>
<dbReference type="KEGG" id="dgi:Desgi_4730"/>
<accession>R4KWE7</accession>
<dbReference type="RefSeq" id="WP_006522203.1">
    <property type="nucleotide sequence ID" value="NC_021184.1"/>
</dbReference>
<dbReference type="STRING" id="767817.Desgi_4730"/>